<accession>A0A5C6FBD4</accession>
<dbReference type="CDD" id="cd01543">
    <property type="entry name" value="PBP1_XylR"/>
    <property type="match status" value="1"/>
</dbReference>
<evidence type="ECO:0000256" key="1">
    <source>
        <dbReference type="ARBA" id="ARBA00023015"/>
    </source>
</evidence>
<dbReference type="InterPro" id="IPR046335">
    <property type="entry name" value="LacI/GalR-like_sensor"/>
</dbReference>
<dbReference type="GO" id="GO:0003700">
    <property type="term" value="F:DNA-binding transcription factor activity"/>
    <property type="evidence" value="ECO:0007669"/>
    <property type="project" value="InterPro"/>
</dbReference>
<proteinExistence type="predicted"/>
<reference evidence="5 6" key="1">
    <citation type="submission" date="2019-02" db="EMBL/GenBank/DDBJ databases">
        <title>Deep-cultivation of Planctomycetes and their phenomic and genomic characterization uncovers novel biology.</title>
        <authorList>
            <person name="Wiegand S."/>
            <person name="Jogler M."/>
            <person name="Boedeker C."/>
            <person name="Pinto D."/>
            <person name="Vollmers J."/>
            <person name="Rivas-Marin E."/>
            <person name="Kohn T."/>
            <person name="Peeters S.H."/>
            <person name="Heuer A."/>
            <person name="Rast P."/>
            <person name="Oberbeckmann S."/>
            <person name="Bunk B."/>
            <person name="Jeske O."/>
            <person name="Meyerdierks A."/>
            <person name="Storesund J.E."/>
            <person name="Kallscheuer N."/>
            <person name="Luecker S."/>
            <person name="Lage O.M."/>
            <person name="Pohl T."/>
            <person name="Merkel B.J."/>
            <person name="Hornburger P."/>
            <person name="Mueller R.-W."/>
            <person name="Bruemmer F."/>
            <person name="Labrenz M."/>
            <person name="Spormann A.M."/>
            <person name="Op Den Camp H."/>
            <person name="Overmann J."/>
            <person name="Amann R."/>
            <person name="Jetten M.S.M."/>
            <person name="Mascher T."/>
            <person name="Medema M.H."/>
            <person name="Devos D.P."/>
            <person name="Kaster A.-K."/>
            <person name="Ovreas L."/>
            <person name="Rohde M."/>
            <person name="Galperin M.Y."/>
            <person name="Jogler C."/>
        </authorList>
    </citation>
    <scope>NUCLEOTIDE SEQUENCE [LARGE SCALE GENOMIC DNA]</scope>
    <source>
        <strain evidence="5 6">Poly59</strain>
    </source>
</reference>
<dbReference type="SUPFAM" id="SSF46689">
    <property type="entry name" value="Homeodomain-like"/>
    <property type="match status" value="1"/>
</dbReference>
<evidence type="ECO:0000256" key="3">
    <source>
        <dbReference type="ARBA" id="ARBA00023163"/>
    </source>
</evidence>
<evidence type="ECO:0000313" key="6">
    <source>
        <dbReference type="Proteomes" id="UP000317977"/>
    </source>
</evidence>
<evidence type="ECO:0000259" key="4">
    <source>
        <dbReference type="PROSITE" id="PS01124"/>
    </source>
</evidence>
<keyword evidence="2" id="KW-0238">DNA-binding</keyword>
<dbReference type="InterPro" id="IPR018060">
    <property type="entry name" value="HTH_AraC"/>
</dbReference>
<dbReference type="InterPro" id="IPR054031">
    <property type="entry name" value="XylR_PBP1"/>
</dbReference>
<dbReference type="Gene3D" id="1.10.10.60">
    <property type="entry name" value="Homeodomain-like"/>
    <property type="match status" value="1"/>
</dbReference>
<dbReference type="AlphaFoldDB" id="A0A5C6FBD4"/>
<dbReference type="GO" id="GO:0000976">
    <property type="term" value="F:transcription cis-regulatory region binding"/>
    <property type="evidence" value="ECO:0007669"/>
    <property type="project" value="TreeGrafter"/>
</dbReference>
<keyword evidence="6" id="KW-1185">Reference proteome</keyword>
<organism evidence="5 6">
    <name type="scientific">Rubripirellula reticaptiva</name>
    <dbReference type="NCBI Taxonomy" id="2528013"/>
    <lineage>
        <taxon>Bacteria</taxon>
        <taxon>Pseudomonadati</taxon>
        <taxon>Planctomycetota</taxon>
        <taxon>Planctomycetia</taxon>
        <taxon>Pirellulales</taxon>
        <taxon>Pirellulaceae</taxon>
        <taxon>Rubripirellula</taxon>
    </lineage>
</organism>
<evidence type="ECO:0000256" key="2">
    <source>
        <dbReference type="ARBA" id="ARBA00023125"/>
    </source>
</evidence>
<protein>
    <submittedName>
        <fullName evidence="5">Xylose operon regulatory protein</fullName>
    </submittedName>
</protein>
<name>A0A5C6FBD4_9BACT</name>
<dbReference type="OrthoDB" id="9795616at2"/>
<dbReference type="Pfam" id="PF22177">
    <property type="entry name" value="PBP1_XylR"/>
    <property type="match status" value="1"/>
</dbReference>
<dbReference type="Pfam" id="PF13377">
    <property type="entry name" value="Peripla_BP_3"/>
    <property type="match status" value="1"/>
</dbReference>
<keyword evidence="3" id="KW-0804">Transcription</keyword>
<gene>
    <name evidence="5" type="primary">xylR_1</name>
    <name evidence="5" type="ORF">Poly59_07660</name>
</gene>
<dbReference type="SUPFAM" id="SSF53822">
    <property type="entry name" value="Periplasmic binding protein-like I"/>
    <property type="match status" value="1"/>
</dbReference>
<sequence length="385" mass="43465">MKKKKAKSVALLIESSNAYCRGMLQGIAAYMHENEQWSIRLPELERDAPPPRWLKTWKGDGIIARIENEQFADALRFSKIPLIDVSAARCIPKLPLVEIDEAGIAEAAFDHLRERGFENLAFCGEAKFKWSTLRQNAFVKRAADAGLACNVFQPLRSSRGRASIDRETKELAKWLQSLPRPVAVLACYDLKARQILDICREIPLRVPEDIALLGVDNDEVLCDLATPPLSSVIPASRKIGYTAAQSLDHLMQGKKLKHHIQLIGPLGVATRQSTEILAVEDLDVAEAMQFIRDHQSEHINVQDVMAVVPVSRRSLEVRFRKIVGRTIYQEIIRLRIDRICQLLVDSKLSLAQIARRTGFDSVEYMSVAFRRAKGMPPGRFRRNQP</sequence>
<keyword evidence="1" id="KW-0805">Transcription regulation</keyword>
<evidence type="ECO:0000313" key="5">
    <source>
        <dbReference type="EMBL" id="TWU57857.1"/>
    </source>
</evidence>
<dbReference type="SMART" id="SM00342">
    <property type="entry name" value="HTH_ARAC"/>
    <property type="match status" value="1"/>
</dbReference>
<dbReference type="Pfam" id="PF12833">
    <property type="entry name" value="HTH_18"/>
    <property type="match status" value="1"/>
</dbReference>
<dbReference type="Proteomes" id="UP000317977">
    <property type="component" value="Unassembled WGS sequence"/>
</dbReference>
<dbReference type="InterPro" id="IPR028082">
    <property type="entry name" value="Peripla_BP_I"/>
</dbReference>
<dbReference type="RefSeq" id="WP_146532679.1">
    <property type="nucleotide sequence ID" value="NZ_SJPX01000001.1"/>
</dbReference>
<comment type="caution">
    <text evidence="5">The sequence shown here is derived from an EMBL/GenBank/DDBJ whole genome shotgun (WGS) entry which is preliminary data.</text>
</comment>
<dbReference type="PANTHER" id="PTHR30146">
    <property type="entry name" value="LACI-RELATED TRANSCRIPTIONAL REPRESSOR"/>
    <property type="match status" value="1"/>
</dbReference>
<dbReference type="Gene3D" id="3.40.50.2300">
    <property type="match status" value="2"/>
</dbReference>
<dbReference type="InterPro" id="IPR009057">
    <property type="entry name" value="Homeodomain-like_sf"/>
</dbReference>
<dbReference type="PANTHER" id="PTHR30146:SF24">
    <property type="entry name" value="XYLOSE OPERON REGULATORY PROTEIN"/>
    <property type="match status" value="1"/>
</dbReference>
<dbReference type="EMBL" id="SJPX01000001">
    <property type="protein sequence ID" value="TWU57857.1"/>
    <property type="molecule type" value="Genomic_DNA"/>
</dbReference>
<feature type="domain" description="HTH araC/xylS-type" evidence="4">
    <location>
        <begin position="285"/>
        <end position="383"/>
    </location>
</feature>
<dbReference type="PROSITE" id="PS01124">
    <property type="entry name" value="HTH_ARAC_FAMILY_2"/>
    <property type="match status" value="1"/>
</dbReference>